<dbReference type="GO" id="GO:0043531">
    <property type="term" value="F:ADP binding"/>
    <property type="evidence" value="ECO:0007669"/>
    <property type="project" value="InterPro"/>
</dbReference>
<dbReference type="InterPro" id="IPR027417">
    <property type="entry name" value="P-loop_NTPase"/>
</dbReference>
<dbReference type="Gene3D" id="1.10.8.430">
    <property type="entry name" value="Helical domain of apoptotic protease-activating factors"/>
    <property type="match status" value="1"/>
</dbReference>
<keyword evidence="2" id="KW-0611">Plant defense</keyword>
<dbReference type="FunFam" id="3.40.50.300:FF:001091">
    <property type="entry name" value="Probable disease resistance protein At1g61300"/>
    <property type="match status" value="1"/>
</dbReference>
<dbReference type="RefSeq" id="XP_012571305.3">
    <property type="nucleotide sequence ID" value="XM_012715851.3"/>
</dbReference>
<dbReference type="GeneID" id="101500967"/>
<keyword evidence="1" id="KW-0547">Nucleotide-binding</keyword>
<dbReference type="OrthoDB" id="1435486at2759"/>
<evidence type="ECO:0000259" key="4">
    <source>
        <dbReference type="Pfam" id="PF00931"/>
    </source>
</evidence>
<dbReference type="KEGG" id="cam:101500967"/>
<accession>A0A067XUD6</accession>
<dbReference type="PANTHER" id="PTHR33463">
    <property type="entry name" value="NB-ARC DOMAIN-CONTAINING PROTEIN-RELATED"/>
    <property type="match status" value="1"/>
</dbReference>
<dbReference type="InterPro" id="IPR042197">
    <property type="entry name" value="Apaf_helical"/>
</dbReference>
<dbReference type="SUPFAM" id="SSF52540">
    <property type="entry name" value="P-loop containing nucleoside triphosphate hydrolases"/>
    <property type="match status" value="1"/>
</dbReference>
<dbReference type="InterPro" id="IPR050905">
    <property type="entry name" value="Plant_NBS-LRR"/>
</dbReference>
<sequence length="330" mass="37311">MGALVESSYICCFTCIAKDFEEEKARLVPERKTIKERVEVATSRGEDIESNVVSWEEEADKLIQEDTKTKQKSCFGFCPNCIWRYIRGKELANKKERIKKLMETGKELSIGLPARLPGVESNQPQLYISFKSRESIYDELLDALKDDNNYIIGLLGMGGTGKTTLAKKAGNEIKQSKQFTYAIFTTVSKSPDIKKIQDDIVGPLGLNLNDDNESDRPRKLWKRLTNGEKILLILDDVWGDLDFKEMGIPYSDDKKGCRVLVTTRQMPVCDIMGCNKTIQLETLTEEDAWNMFKRHVDLCNNASKSLLGKAHKIANECKRLSIAIVVTPVV</sequence>
<dbReference type="GO" id="GO:0006952">
    <property type="term" value="P:defense response"/>
    <property type="evidence" value="ECO:0007669"/>
    <property type="project" value="UniProtKB-KW"/>
</dbReference>
<organism evidence="5">
    <name type="scientific">Cicer arietinum</name>
    <name type="common">Chickpea</name>
    <name type="synonym">Garbanzo</name>
    <dbReference type="NCBI Taxonomy" id="3827"/>
    <lineage>
        <taxon>Eukaryota</taxon>
        <taxon>Viridiplantae</taxon>
        <taxon>Streptophyta</taxon>
        <taxon>Embryophyta</taxon>
        <taxon>Tracheophyta</taxon>
        <taxon>Spermatophyta</taxon>
        <taxon>Magnoliopsida</taxon>
        <taxon>eudicotyledons</taxon>
        <taxon>Gunneridae</taxon>
        <taxon>Pentapetalae</taxon>
        <taxon>rosids</taxon>
        <taxon>fabids</taxon>
        <taxon>Fabales</taxon>
        <taxon>Fabaceae</taxon>
        <taxon>Papilionoideae</taxon>
        <taxon>50 kb inversion clade</taxon>
        <taxon>NPAAA clade</taxon>
        <taxon>Hologalegina</taxon>
        <taxon>IRL clade</taxon>
        <taxon>Cicereae</taxon>
        <taxon>Cicer</taxon>
    </lineage>
</organism>
<dbReference type="Pfam" id="PF00931">
    <property type="entry name" value="NB-ARC"/>
    <property type="match status" value="1"/>
</dbReference>
<evidence type="ECO:0000256" key="3">
    <source>
        <dbReference type="ARBA" id="ARBA00022840"/>
    </source>
</evidence>
<keyword evidence="3" id="KW-0067">ATP-binding</keyword>
<dbReference type="EMBL" id="KF460541">
    <property type="protein sequence ID" value="AGT75401.1"/>
    <property type="molecule type" value="Genomic_DNA"/>
</dbReference>
<proteinExistence type="predicted"/>
<dbReference type="PANTHER" id="PTHR33463:SF105">
    <property type="entry name" value="AND NB-ARC DOMAIN DISEASE RESISTANCE PROTEIN, PUTATIVE-RELATED"/>
    <property type="match status" value="1"/>
</dbReference>
<name>A0A067XUD6_CICAR</name>
<dbReference type="Gene3D" id="3.40.50.300">
    <property type="entry name" value="P-loop containing nucleotide triphosphate hydrolases"/>
    <property type="match status" value="1"/>
</dbReference>
<evidence type="ECO:0000256" key="2">
    <source>
        <dbReference type="ARBA" id="ARBA00022821"/>
    </source>
</evidence>
<reference evidence="5" key="1">
    <citation type="submission" date="2013-07" db="EMBL/GenBank/DDBJ databases">
        <title>Genome wide identification of nucleotide-binding site (NBS)-leucine-rich repeat (LRR) gene family in Cicer arietinum (chickpea).</title>
        <authorList>
            <person name="Sharma R."/>
            <person name="Suresh C.G."/>
        </authorList>
    </citation>
    <scope>NUCLEOTIDE SEQUENCE</scope>
</reference>
<evidence type="ECO:0000256" key="1">
    <source>
        <dbReference type="ARBA" id="ARBA00022741"/>
    </source>
</evidence>
<dbReference type="InterPro" id="IPR002182">
    <property type="entry name" value="NB-ARC"/>
</dbReference>
<evidence type="ECO:0000313" key="5">
    <source>
        <dbReference type="EMBL" id="AGT75401.1"/>
    </source>
</evidence>
<dbReference type="GO" id="GO:0005524">
    <property type="term" value="F:ATP binding"/>
    <property type="evidence" value="ECO:0007669"/>
    <property type="project" value="UniProtKB-KW"/>
</dbReference>
<protein>
    <submittedName>
        <fullName evidence="5">CC-NBS-LRR disease resistance protein</fullName>
    </submittedName>
</protein>
<dbReference type="PRINTS" id="PR00364">
    <property type="entry name" value="DISEASERSIST"/>
</dbReference>
<feature type="domain" description="NB-ARC" evidence="4">
    <location>
        <begin position="136"/>
        <end position="296"/>
    </location>
</feature>
<dbReference type="AlphaFoldDB" id="A0A067XUD6"/>